<accession>A0A8J7MV14</accession>
<evidence type="ECO:0000256" key="1">
    <source>
        <dbReference type="SAM" id="MobiDB-lite"/>
    </source>
</evidence>
<evidence type="ECO:0000313" key="3">
    <source>
        <dbReference type="Proteomes" id="UP000619033"/>
    </source>
</evidence>
<feature type="compositionally biased region" description="Basic and acidic residues" evidence="1">
    <location>
        <begin position="36"/>
        <end position="56"/>
    </location>
</feature>
<name>A0A8J7MV14_9RHOB</name>
<comment type="caution">
    <text evidence="2">The sequence shown here is derived from an EMBL/GenBank/DDBJ whole genome shotgun (WGS) entry which is preliminary data.</text>
</comment>
<dbReference type="RefSeq" id="WP_202659103.1">
    <property type="nucleotide sequence ID" value="NZ_JAESVP010000003.1"/>
</dbReference>
<organism evidence="2 3">
    <name type="scientific">Fuscibacter oryzae</name>
    <dbReference type="NCBI Taxonomy" id="2803939"/>
    <lineage>
        <taxon>Bacteria</taxon>
        <taxon>Pseudomonadati</taxon>
        <taxon>Pseudomonadota</taxon>
        <taxon>Alphaproteobacteria</taxon>
        <taxon>Rhodobacterales</taxon>
        <taxon>Paracoccaceae</taxon>
        <taxon>Fuscibacter</taxon>
    </lineage>
</organism>
<feature type="region of interest" description="Disordered" evidence="1">
    <location>
        <begin position="28"/>
        <end position="56"/>
    </location>
</feature>
<protein>
    <submittedName>
        <fullName evidence="2">Uncharacterized protein</fullName>
    </submittedName>
</protein>
<sequence length="69" mass="7996">MDWTKLLNGVLNQLLRRFMNTAISKGIDHFAGGGKPPKEMTPEEREQARQGREMAQRAKQVRKATRRLF</sequence>
<gene>
    <name evidence="2" type="ORF">JI744_07665</name>
</gene>
<reference evidence="2" key="1">
    <citation type="submission" date="2021-01" db="EMBL/GenBank/DDBJ databases">
        <title>Genome seq and assembly of Tabrizicola sp. KVB23.</title>
        <authorList>
            <person name="Chhetri G."/>
        </authorList>
    </citation>
    <scope>NUCLEOTIDE SEQUENCE</scope>
    <source>
        <strain evidence="2">KVB23</strain>
    </source>
</reference>
<dbReference type="EMBL" id="JAESVP010000003">
    <property type="protein sequence ID" value="MBL4927979.1"/>
    <property type="molecule type" value="Genomic_DNA"/>
</dbReference>
<proteinExistence type="predicted"/>
<dbReference type="Proteomes" id="UP000619033">
    <property type="component" value="Unassembled WGS sequence"/>
</dbReference>
<evidence type="ECO:0000313" key="2">
    <source>
        <dbReference type="EMBL" id="MBL4927979.1"/>
    </source>
</evidence>
<keyword evidence="3" id="KW-1185">Reference proteome</keyword>
<dbReference type="AlphaFoldDB" id="A0A8J7MV14"/>